<dbReference type="InterPro" id="IPR036291">
    <property type="entry name" value="NAD(P)-bd_dom_sf"/>
</dbReference>
<dbReference type="GO" id="GO:0009423">
    <property type="term" value="P:chorismate biosynthetic process"/>
    <property type="evidence" value="ECO:0007669"/>
    <property type="project" value="TreeGrafter"/>
</dbReference>
<dbReference type="KEGG" id="wne:PIG85_05615"/>
<proteinExistence type="predicted"/>
<dbReference type="PANTHER" id="PTHR21089:SF1">
    <property type="entry name" value="BIFUNCTIONAL 3-DEHYDROQUINATE DEHYDRATASE_SHIKIMATE DEHYDROGENASE, CHLOROPLASTIC"/>
    <property type="match status" value="1"/>
</dbReference>
<comment type="pathway">
    <text evidence="1">Metabolic intermediate biosynthesis; chorismate biosynthesis; chorismate from D-erythrose 4-phosphate and phosphoenolpyruvate: step 4/7.</text>
</comment>
<dbReference type="GO" id="GO:0004764">
    <property type="term" value="F:shikimate 3-dehydrogenase (NADP+) activity"/>
    <property type="evidence" value="ECO:0007669"/>
    <property type="project" value="InterPro"/>
</dbReference>
<dbReference type="GO" id="GO:0050661">
    <property type="term" value="F:NADP binding"/>
    <property type="evidence" value="ECO:0007669"/>
    <property type="project" value="TreeGrafter"/>
</dbReference>
<dbReference type="Pfam" id="PF08501">
    <property type="entry name" value="Shikimate_dh_N"/>
    <property type="match status" value="1"/>
</dbReference>
<keyword evidence="2" id="KW-0028">Amino-acid biosynthesis</keyword>
<accession>A0AB38XLQ5</accession>
<dbReference type="Gene3D" id="3.40.50.10860">
    <property type="entry name" value="Leucine Dehydrogenase, chain A, domain 1"/>
    <property type="match status" value="1"/>
</dbReference>
<organism evidence="5 6">
    <name type="scientific">Winkia neuii subsp. anitrata</name>
    <dbReference type="NCBI Taxonomy" id="29318"/>
    <lineage>
        <taxon>Bacteria</taxon>
        <taxon>Bacillati</taxon>
        <taxon>Actinomycetota</taxon>
        <taxon>Actinomycetes</taxon>
        <taxon>Actinomycetales</taxon>
        <taxon>Actinomycetaceae</taxon>
        <taxon>Winkia</taxon>
    </lineage>
</organism>
<dbReference type="InterPro" id="IPR041121">
    <property type="entry name" value="SDH_C"/>
</dbReference>
<dbReference type="GO" id="GO:0005829">
    <property type="term" value="C:cytosol"/>
    <property type="evidence" value="ECO:0007669"/>
    <property type="project" value="TreeGrafter"/>
</dbReference>
<dbReference type="GO" id="GO:0009073">
    <property type="term" value="P:aromatic amino acid family biosynthetic process"/>
    <property type="evidence" value="ECO:0007669"/>
    <property type="project" value="UniProtKB-KW"/>
</dbReference>
<dbReference type="SUPFAM" id="SSF53223">
    <property type="entry name" value="Aminoacid dehydrogenase-like, N-terminal domain"/>
    <property type="match status" value="1"/>
</dbReference>
<feature type="domain" description="SDH C-terminal" evidence="4">
    <location>
        <begin position="234"/>
        <end position="263"/>
    </location>
</feature>
<dbReference type="PANTHER" id="PTHR21089">
    <property type="entry name" value="SHIKIMATE DEHYDROGENASE"/>
    <property type="match status" value="1"/>
</dbReference>
<keyword evidence="2" id="KW-0057">Aromatic amino acid biosynthesis</keyword>
<dbReference type="GO" id="GO:0019632">
    <property type="term" value="P:shikimate metabolic process"/>
    <property type="evidence" value="ECO:0007669"/>
    <property type="project" value="TreeGrafter"/>
</dbReference>
<dbReference type="AlphaFoldDB" id="A0AB38XLQ5"/>
<evidence type="ECO:0000313" key="6">
    <source>
        <dbReference type="Proteomes" id="UP001211044"/>
    </source>
</evidence>
<evidence type="ECO:0000259" key="3">
    <source>
        <dbReference type="Pfam" id="PF08501"/>
    </source>
</evidence>
<dbReference type="SUPFAM" id="SSF51735">
    <property type="entry name" value="NAD(P)-binding Rossmann-fold domains"/>
    <property type="match status" value="1"/>
</dbReference>
<dbReference type="InterPro" id="IPR022893">
    <property type="entry name" value="Shikimate_DH_fam"/>
</dbReference>
<dbReference type="InterPro" id="IPR046346">
    <property type="entry name" value="Aminoacid_DH-like_N_sf"/>
</dbReference>
<feature type="domain" description="Shikimate dehydrogenase substrate binding N-terminal" evidence="3">
    <location>
        <begin position="5"/>
        <end position="88"/>
    </location>
</feature>
<dbReference type="RefSeq" id="WP_004805199.1">
    <property type="nucleotide sequence ID" value="NZ_CP116394.1"/>
</dbReference>
<evidence type="ECO:0000256" key="1">
    <source>
        <dbReference type="ARBA" id="ARBA00004871"/>
    </source>
</evidence>
<evidence type="ECO:0000313" key="5">
    <source>
        <dbReference type="EMBL" id="WCE45155.1"/>
    </source>
</evidence>
<protein>
    <submittedName>
        <fullName evidence="5">Shikimate dehydrogenase</fullName>
    </submittedName>
</protein>
<gene>
    <name evidence="5" type="ORF">PIG85_05615</name>
</gene>
<dbReference type="Gene3D" id="3.40.50.720">
    <property type="entry name" value="NAD(P)-binding Rossmann-like Domain"/>
    <property type="match status" value="1"/>
</dbReference>
<sequence>MWAAVIGDPIEHSLSPVLHQAAYRSLGRSDWQYKAIRVPQEQAVATIKEAAADPGWRGFSVTMPNKQIILPALELTELARVVGAVNTVLPGLKGTNTDVEGIVRALDEVEPRSAVILGARATASSALAALKWMGARDVTVCARSFSGGGSVAGAAARMDFPITQCRLGSDQMIDAISKADVLISTLPARVADKWAGGIGAVAKPRQALLDVAYAGGMSALAQVFSDAGAKVVPGTDMLLYQAVAQVVLMVGATPDVEAMRDAMDRARS</sequence>
<reference evidence="5" key="1">
    <citation type="submission" date="2023-01" db="EMBL/GenBank/DDBJ databases">
        <title>Comparative Genomic Analysis of the Clinically-Derived Winkia Strain NY0527 Provides Evidence into the Taxonomic Reassignment of Winkia neuii and Characterizes Their Virulence Traits.</title>
        <authorList>
            <person name="Cai X."/>
            <person name="Peng Y."/>
            <person name="Li M."/>
            <person name="Qiu Y."/>
            <person name="Wang Y."/>
            <person name="Xu L."/>
            <person name="Hou Q."/>
        </authorList>
    </citation>
    <scope>NUCLEOTIDE SEQUENCE</scope>
    <source>
        <strain evidence="5">NY0527</strain>
    </source>
</reference>
<evidence type="ECO:0000259" key="4">
    <source>
        <dbReference type="Pfam" id="PF18317"/>
    </source>
</evidence>
<dbReference type="InterPro" id="IPR013708">
    <property type="entry name" value="Shikimate_DH-bd_N"/>
</dbReference>
<evidence type="ECO:0000256" key="2">
    <source>
        <dbReference type="ARBA" id="ARBA00023141"/>
    </source>
</evidence>
<dbReference type="Proteomes" id="UP001211044">
    <property type="component" value="Chromosome"/>
</dbReference>
<name>A0AB38XLQ5_9ACTO</name>
<dbReference type="Pfam" id="PF18317">
    <property type="entry name" value="SDH_C"/>
    <property type="match status" value="1"/>
</dbReference>
<dbReference type="EMBL" id="CP116394">
    <property type="protein sequence ID" value="WCE45155.1"/>
    <property type="molecule type" value="Genomic_DNA"/>
</dbReference>